<organism evidence="2">
    <name type="scientific">uncultured marine phage</name>
    <dbReference type="NCBI Taxonomy" id="707152"/>
    <lineage>
        <taxon>Viruses</taxon>
        <taxon>environmental samples</taxon>
    </lineage>
</organism>
<protein>
    <submittedName>
        <fullName evidence="2">Uncharacterized protein</fullName>
    </submittedName>
</protein>
<feature type="transmembrane region" description="Helical" evidence="1">
    <location>
        <begin position="88"/>
        <end position="109"/>
    </location>
</feature>
<sequence length="196" mass="22557">MNRKIFFKLIRKNPGKVVMILLLTICTVGVIITPNYKTHVEKTILETFEDGGKERYVVASSDDSYTVYDDGDGYSVMGDKLVSDDLPFLFWGSIVIGSICLICVVVAHFERELSWEYKEVKADVLMGEIINSREDDFIYYHLRGKLIGKSHVDKGLNNYRLRENMKVYVRTPNLLEDFEGTTSEKREKRLGKILSK</sequence>
<feature type="transmembrane region" description="Helical" evidence="1">
    <location>
        <begin position="17"/>
        <end position="36"/>
    </location>
</feature>
<dbReference type="EMBL" id="OU342829">
    <property type="protein sequence ID" value="CAG7581464.1"/>
    <property type="molecule type" value="Genomic_DNA"/>
</dbReference>
<name>A0A8D9FSH2_9VIRU</name>
<keyword evidence="1" id="KW-1133">Transmembrane helix</keyword>
<keyword evidence="1" id="KW-0812">Transmembrane</keyword>
<accession>A0A8D9FSH2</accession>
<evidence type="ECO:0000256" key="1">
    <source>
        <dbReference type="SAM" id="Phobius"/>
    </source>
</evidence>
<evidence type="ECO:0000313" key="2">
    <source>
        <dbReference type="EMBL" id="CAG7581464.1"/>
    </source>
</evidence>
<reference evidence="2" key="1">
    <citation type="submission" date="2021-06" db="EMBL/GenBank/DDBJ databases">
        <authorList>
            <person name="Gannon L."/>
            <person name="Redgwell R T."/>
            <person name="Michniewski S."/>
            <person name="Harrison D C."/>
            <person name="Millard A."/>
        </authorList>
    </citation>
    <scope>NUCLEOTIDE SEQUENCE</scope>
</reference>
<gene>
    <name evidence="2" type="ORF">SLAVMIC_00855</name>
</gene>
<proteinExistence type="predicted"/>
<keyword evidence="1" id="KW-0472">Membrane</keyword>